<evidence type="ECO:0000256" key="1">
    <source>
        <dbReference type="ARBA" id="ARBA00022553"/>
    </source>
</evidence>
<dbReference type="RefSeq" id="WP_047941783.1">
    <property type="nucleotide sequence ID" value="NZ_CP053989.1"/>
</dbReference>
<keyword evidence="1" id="KW-0597">Phosphoprotein</keyword>
<keyword evidence="3" id="KW-0418">Kinase</keyword>
<dbReference type="GeneID" id="56347814"/>
<keyword evidence="11" id="KW-1185">Reference proteome</keyword>
<keyword evidence="6" id="KW-0119">Carbohydrate metabolism</keyword>
<dbReference type="SUPFAM" id="SSF55890">
    <property type="entry name" value="Sporulation response regulatory protein Spo0B"/>
    <property type="match status" value="1"/>
</dbReference>
<evidence type="ECO:0000256" key="6">
    <source>
        <dbReference type="ARBA" id="ARBA00023326"/>
    </source>
</evidence>
<dbReference type="Gene3D" id="3.30.565.10">
    <property type="entry name" value="Histidine kinase-like ATPase, C-terminal domain"/>
    <property type="match status" value="1"/>
</dbReference>
<evidence type="ECO:0000256" key="4">
    <source>
        <dbReference type="ARBA" id="ARBA00022801"/>
    </source>
</evidence>
<dbReference type="InterPro" id="IPR039506">
    <property type="entry name" value="SPOB_a"/>
</dbReference>
<dbReference type="EMBL" id="LDPH01000007">
    <property type="protein sequence ID" value="KLV26808.1"/>
    <property type="molecule type" value="Genomic_DNA"/>
</dbReference>
<dbReference type="Proteomes" id="UP000036045">
    <property type="component" value="Unassembled WGS sequence"/>
</dbReference>
<feature type="domain" description="Sensor histidine kinase NatK-like C-terminal" evidence="8">
    <location>
        <begin position="313"/>
        <end position="416"/>
    </location>
</feature>
<protein>
    <submittedName>
        <fullName evidence="10">Uncharacterized protein</fullName>
    </submittedName>
</protein>
<dbReference type="OrthoDB" id="1634477at2"/>
<dbReference type="InterPro" id="IPR016120">
    <property type="entry name" value="Sig_transdc_His_kin_SpoOB"/>
</dbReference>
<feature type="domain" description="SpoOB alpha-helical" evidence="9">
    <location>
        <begin position="218"/>
        <end position="273"/>
    </location>
</feature>
<feature type="transmembrane region" description="Helical" evidence="7">
    <location>
        <begin position="86"/>
        <end position="109"/>
    </location>
</feature>
<gene>
    <name evidence="10" type="ORF">ABW02_09710</name>
</gene>
<evidence type="ECO:0000259" key="9">
    <source>
        <dbReference type="Pfam" id="PF14689"/>
    </source>
</evidence>
<feature type="transmembrane region" description="Helical" evidence="7">
    <location>
        <begin position="6"/>
        <end position="25"/>
    </location>
</feature>
<evidence type="ECO:0000256" key="3">
    <source>
        <dbReference type="ARBA" id="ARBA00022777"/>
    </source>
</evidence>
<keyword evidence="7" id="KW-0812">Transmembrane</keyword>
<keyword evidence="7" id="KW-0472">Membrane</keyword>
<feature type="transmembrane region" description="Helical" evidence="7">
    <location>
        <begin position="182"/>
        <end position="203"/>
    </location>
</feature>
<dbReference type="GO" id="GO:0000155">
    <property type="term" value="F:phosphorelay sensor kinase activity"/>
    <property type="evidence" value="ECO:0007669"/>
    <property type="project" value="InterPro"/>
</dbReference>
<feature type="transmembrane region" description="Helical" evidence="7">
    <location>
        <begin position="32"/>
        <end position="50"/>
    </location>
</feature>
<evidence type="ECO:0000313" key="11">
    <source>
        <dbReference type="Proteomes" id="UP000036045"/>
    </source>
</evidence>
<evidence type="ECO:0000313" key="10">
    <source>
        <dbReference type="EMBL" id="KLV26808.1"/>
    </source>
</evidence>
<dbReference type="GO" id="GO:0004553">
    <property type="term" value="F:hydrolase activity, hydrolyzing O-glycosyl compounds"/>
    <property type="evidence" value="ECO:0007669"/>
    <property type="project" value="InterPro"/>
</dbReference>
<keyword evidence="4" id="KW-0378">Hydrolase</keyword>
<dbReference type="GO" id="GO:0042802">
    <property type="term" value="F:identical protein binding"/>
    <property type="evidence" value="ECO:0007669"/>
    <property type="project" value="TreeGrafter"/>
</dbReference>
<accession>A0A0J1ILL5</accession>
<dbReference type="PANTHER" id="PTHR40448:SF1">
    <property type="entry name" value="TWO-COMPONENT SENSOR HISTIDINE KINASE"/>
    <property type="match status" value="1"/>
</dbReference>
<reference evidence="10 11" key="1">
    <citation type="submission" date="2015-05" db="EMBL/GenBank/DDBJ databases">
        <title>Whole genome sequence and identification of bacterial endophytes from Costus igneus.</title>
        <authorList>
            <person name="Lee Y.P."/>
            <person name="Gan H.M."/>
            <person name="Eng W."/>
            <person name="Wheatley M.S."/>
            <person name="Caraballo A."/>
            <person name="Polter S."/>
            <person name="Savka M.A."/>
            <person name="Hudson A.O."/>
        </authorList>
    </citation>
    <scope>NUCLEOTIDE SEQUENCE [LARGE SCALE GENOMIC DNA]</scope>
    <source>
        <strain evidence="10 11">RIT379</strain>
    </source>
</reference>
<comment type="caution">
    <text evidence="10">The sequence shown here is derived from an EMBL/GenBank/DDBJ whole genome shotgun (WGS) entry which is preliminary data.</text>
</comment>
<keyword evidence="6" id="KW-0624">Polysaccharide degradation</keyword>
<dbReference type="PANTHER" id="PTHR40448">
    <property type="entry name" value="TWO-COMPONENT SENSOR HISTIDINE KINASE"/>
    <property type="match status" value="1"/>
</dbReference>
<organism evidence="10 11">
    <name type="scientific">Niallia circulans</name>
    <name type="common">Bacillus circulans</name>
    <dbReference type="NCBI Taxonomy" id="1397"/>
    <lineage>
        <taxon>Bacteria</taxon>
        <taxon>Bacillati</taxon>
        <taxon>Bacillota</taxon>
        <taxon>Bacilli</taxon>
        <taxon>Bacillales</taxon>
        <taxon>Bacillaceae</taxon>
        <taxon>Niallia</taxon>
    </lineage>
</organism>
<dbReference type="PATRIC" id="fig|1397.4.peg.5224"/>
<feature type="transmembrane region" description="Helical" evidence="7">
    <location>
        <begin position="156"/>
        <end position="176"/>
    </location>
</feature>
<evidence type="ECO:0000256" key="5">
    <source>
        <dbReference type="ARBA" id="ARBA00023295"/>
    </source>
</evidence>
<dbReference type="GO" id="GO:0000272">
    <property type="term" value="P:polysaccharide catabolic process"/>
    <property type="evidence" value="ECO:0007669"/>
    <property type="project" value="UniProtKB-KW"/>
</dbReference>
<dbReference type="AlphaFoldDB" id="A0A0J1ILL5"/>
<dbReference type="Pfam" id="PF14501">
    <property type="entry name" value="HATPase_c_5"/>
    <property type="match status" value="1"/>
</dbReference>
<keyword evidence="5" id="KW-0326">Glycosidase</keyword>
<evidence type="ECO:0000256" key="2">
    <source>
        <dbReference type="ARBA" id="ARBA00022679"/>
    </source>
</evidence>
<keyword evidence="7" id="KW-1133">Transmembrane helix</keyword>
<dbReference type="Gene3D" id="1.10.287.130">
    <property type="match status" value="1"/>
</dbReference>
<proteinExistence type="predicted"/>
<dbReference type="SUPFAM" id="SSF55874">
    <property type="entry name" value="ATPase domain of HSP90 chaperone/DNA topoisomerase II/histidine kinase"/>
    <property type="match status" value="1"/>
</dbReference>
<name>A0A0J1ILL5_NIACI</name>
<keyword evidence="2" id="KW-0808">Transferase</keyword>
<dbReference type="InterPro" id="IPR018087">
    <property type="entry name" value="Glyco_hydro_5_CS"/>
</dbReference>
<dbReference type="InterPro" id="IPR036890">
    <property type="entry name" value="HATPase_C_sf"/>
</dbReference>
<evidence type="ECO:0000256" key="7">
    <source>
        <dbReference type="SAM" id="Phobius"/>
    </source>
</evidence>
<sequence>MIFIDFIGALFETIPMLLITLQLLNKFHFSKIQILYLFSISLGTAIFLTLSLSYPFIKLPLAVVILAILISKLYKVKFTFSILSLLLSMTLLLIVQLINIIIFDLLFAGSSTFNQIRFISGLVNGSLLTLLLLFLRAFRRSLIPNQDISHAKTPKFWWIFPLFVVLFMLIVIKVIQDDGISITSAYLIIISSIAFIYLTRYLVYLNTIKAEKKLLTEQEKSAKFYLRSIRAQRHDFIFQLNTINSLVHLNRINDLKAYLSELTEEFQTTSETLPLHYMSIAGLLIQYKQILKKDGINFNIFISDTFELIPMPVYEFNNVIGNLISNAYEFIKSNETASREIVIKFYKNQYLIVEVLNEVNPELLDLENIFQDGYSTKTTYENGLGLSNIMMTLERYNGYIYPELNNRTLSMFVLIPPKERK</sequence>
<dbReference type="PROSITE" id="PS00659">
    <property type="entry name" value="GLYCOSYL_HYDROL_F5"/>
    <property type="match status" value="1"/>
</dbReference>
<feature type="transmembrane region" description="Helical" evidence="7">
    <location>
        <begin position="115"/>
        <end position="135"/>
    </location>
</feature>
<evidence type="ECO:0000259" key="8">
    <source>
        <dbReference type="Pfam" id="PF14501"/>
    </source>
</evidence>
<dbReference type="Pfam" id="PF14689">
    <property type="entry name" value="SPOB_a"/>
    <property type="match status" value="1"/>
</dbReference>
<dbReference type="InterPro" id="IPR032834">
    <property type="entry name" value="NatK-like_C"/>
</dbReference>